<accession>X1E4A5</accession>
<dbReference type="Pfam" id="PF01411">
    <property type="entry name" value="tRNA-synt_2c"/>
    <property type="match status" value="1"/>
</dbReference>
<dbReference type="GO" id="GO:0005737">
    <property type="term" value="C:cytoplasm"/>
    <property type="evidence" value="ECO:0007669"/>
    <property type="project" value="InterPro"/>
</dbReference>
<dbReference type="SUPFAM" id="SSF101353">
    <property type="entry name" value="Putative anticodon-binding domain of alanyl-tRNA synthetase (AlaRS)"/>
    <property type="match status" value="1"/>
</dbReference>
<dbReference type="GO" id="GO:0006419">
    <property type="term" value="P:alanyl-tRNA aminoacylation"/>
    <property type="evidence" value="ECO:0007669"/>
    <property type="project" value="InterPro"/>
</dbReference>
<dbReference type="InterPro" id="IPR018162">
    <property type="entry name" value="Ala-tRNA-ligase_IIc_anticod-bd"/>
</dbReference>
<dbReference type="EMBL" id="BART01035199">
    <property type="protein sequence ID" value="GAH12014.1"/>
    <property type="molecule type" value="Genomic_DNA"/>
</dbReference>
<sequence>MGKYSSGFLEAIFPYVLSKLKNITNIEIDLNLYNKFSQFSAYLNNDEVDNMDEAWERVAKELDMEVNNLRKTILPMTALYSITEHARSLLFAINDGKLPSNVGGGYNLRVIYRRAISFIDKFDWNINLADVCKWHAQELEELFPELIVNIDAIVNS</sequence>
<protein>
    <recommendedName>
        <fullName evidence="1">Alanyl-tRNA synthetase class IIc N-terminal domain-containing protein</fullName>
    </recommendedName>
</protein>
<name>X1E4A5_9ZZZZ</name>
<reference evidence="2" key="1">
    <citation type="journal article" date="2014" name="Front. Microbiol.">
        <title>High frequency of phylogenetically diverse reductive dehalogenase-homologous genes in deep subseafloor sedimentary metagenomes.</title>
        <authorList>
            <person name="Kawai M."/>
            <person name="Futagami T."/>
            <person name="Toyoda A."/>
            <person name="Takaki Y."/>
            <person name="Nishi S."/>
            <person name="Hori S."/>
            <person name="Arai W."/>
            <person name="Tsubouchi T."/>
            <person name="Morono Y."/>
            <person name="Uchiyama I."/>
            <person name="Ito T."/>
            <person name="Fujiyama A."/>
            <person name="Inagaki F."/>
            <person name="Takami H."/>
        </authorList>
    </citation>
    <scope>NUCLEOTIDE SEQUENCE</scope>
    <source>
        <strain evidence="2">Expedition CK06-06</strain>
    </source>
</reference>
<feature type="domain" description="Alanyl-tRNA synthetase class IIc N-terminal" evidence="1">
    <location>
        <begin position="56"/>
        <end position="154"/>
    </location>
</feature>
<gene>
    <name evidence="2" type="ORF">S01H4_59885</name>
</gene>
<dbReference type="GO" id="GO:0002161">
    <property type="term" value="F:aminoacyl-tRNA deacylase activity"/>
    <property type="evidence" value="ECO:0007669"/>
    <property type="project" value="TreeGrafter"/>
</dbReference>
<dbReference type="PANTHER" id="PTHR11777:SF9">
    <property type="entry name" value="ALANINE--TRNA LIGASE, CYTOPLASMIC"/>
    <property type="match status" value="1"/>
</dbReference>
<feature type="non-terminal residue" evidence="2">
    <location>
        <position position="156"/>
    </location>
</feature>
<dbReference type="InterPro" id="IPR050058">
    <property type="entry name" value="Ala-tRNA_ligase"/>
</dbReference>
<dbReference type="GO" id="GO:0004813">
    <property type="term" value="F:alanine-tRNA ligase activity"/>
    <property type="evidence" value="ECO:0007669"/>
    <property type="project" value="InterPro"/>
</dbReference>
<proteinExistence type="predicted"/>
<dbReference type="AlphaFoldDB" id="X1E4A5"/>
<evidence type="ECO:0000313" key="2">
    <source>
        <dbReference type="EMBL" id="GAH12014.1"/>
    </source>
</evidence>
<evidence type="ECO:0000259" key="1">
    <source>
        <dbReference type="Pfam" id="PF01411"/>
    </source>
</evidence>
<organism evidence="2">
    <name type="scientific">marine sediment metagenome</name>
    <dbReference type="NCBI Taxonomy" id="412755"/>
    <lineage>
        <taxon>unclassified sequences</taxon>
        <taxon>metagenomes</taxon>
        <taxon>ecological metagenomes</taxon>
    </lineage>
</organism>
<dbReference type="InterPro" id="IPR018164">
    <property type="entry name" value="Ala-tRNA-synth_IIc_N"/>
</dbReference>
<dbReference type="GO" id="GO:0005524">
    <property type="term" value="F:ATP binding"/>
    <property type="evidence" value="ECO:0007669"/>
    <property type="project" value="InterPro"/>
</dbReference>
<comment type="caution">
    <text evidence="2">The sequence shown here is derived from an EMBL/GenBank/DDBJ whole genome shotgun (WGS) entry which is preliminary data.</text>
</comment>
<dbReference type="PANTHER" id="PTHR11777">
    <property type="entry name" value="ALANYL-TRNA SYNTHETASE"/>
    <property type="match status" value="1"/>
</dbReference>